<evidence type="ECO:0000313" key="13">
    <source>
        <dbReference type="EMBL" id="CAH2243935.1"/>
    </source>
</evidence>
<dbReference type="InterPro" id="IPR018247">
    <property type="entry name" value="EF_Hand_1_Ca_BS"/>
</dbReference>
<dbReference type="Gene3D" id="6.10.140.270">
    <property type="match status" value="1"/>
</dbReference>
<evidence type="ECO:0000313" key="14">
    <source>
        <dbReference type="Proteomes" id="UP000838756"/>
    </source>
</evidence>
<keyword evidence="4" id="KW-0677">Repeat</keyword>
<comment type="subunit">
    <text evidence="10">Interacts with PCSK6 (immature form including the propeptide); probably involved in the maturation and the secretion of PCSK6.</text>
</comment>
<gene>
    <name evidence="13" type="primary">jg24048</name>
    <name evidence="13" type="ORF">PAEG_LOCUS19960</name>
</gene>
<evidence type="ECO:0000256" key="2">
    <source>
        <dbReference type="ARBA" id="ARBA00022723"/>
    </source>
</evidence>
<evidence type="ECO:0000256" key="6">
    <source>
        <dbReference type="ARBA" id="ARBA00022837"/>
    </source>
</evidence>
<evidence type="ECO:0000256" key="8">
    <source>
        <dbReference type="ARBA" id="ARBA00023186"/>
    </source>
</evidence>
<dbReference type="Gene3D" id="1.10.220.100">
    <property type="entry name" value="conserved c-terminal region of ge- 1"/>
    <property type="match status" value="1"/>
</dbReference>
<dbReference type="Pfam" id="PF13499">
    <property type="entry name" value="EF-hand_7"/>
    <property type="match status" value="2"/>
</dbReference>
<feature type="domain" description="EF-hand" evidence="12">
    <location>
        <begin position="429"/>
        <end position="464"/>
    </location>
</feature>
<dbReference type="GO" id="GO:0015031">
    <property type="term" value="P:protein transport"/>
    <property type="evidence" value="ECO:0007669"/>
    <property type="project" value="UniProtKB-ARBA"/>
</dbReference>
<evidence type="ECO:0000256" key="3">
    <source>
        <dbReference type="ARBA" id="ARBA00022729"/>
    </source>
</evidence>
<dbReference type="GO" id="GO:0005788">
    <property type="term" value="C:endoplasmic reticulum lumen"/>
    <property type="evidence" value="ECO:0007669"/>
    <property type="project" value="UniProtKB-SubCell"/>
</dbReference>
<dbReference type="InterPro" id="IPR002048">
    <property type="entry name" value="EF_hand_dom"/>
</dbReference>
<sequence>MHFCISETKLRKSKSTGDIRNDLKFVKCADDDDSWTGYDTLLDSLYKSHRNILDLKGNNHKLRGIVRQQQRILNKIKDDTKISYRNIIASVLEESEEFMKTMDETGDIFEDTDNSEVTSNKQARTLLAAIEPKHLKSEDMRGKKALKKTAKSFDERQDNINADKGPVIILKRPNKTLPPDVTVPSSKRDIEEKEFPQEWWKSSNRDDQSRDTMTPKLKSFFKELKISRDQSPKIILPLLQVESSLSSSQVGHLSLDFCQATPISGEKFDPYEEELKVPPSPPQPADPEVSVIDHLMQSAVINKKISEGDFNGSFEEALSYCNLSLVMGACRAVDPAAVFNPCSLSQSVLLSLVQQLATDMVHETQLKCRYLEEALINLDVSDQVTRAHLPLVVGEVRKHLSKFVRAYPHHVANRSVKEAEEYDQLSPEESRRRLEKLLHKMDLNGDQFICRKELKQWILNSLVNLAKEEAKERMLEADEDQDGIVTWEEYLQDTFGVENEDLGAEDTLMMLQEEMMWKVADEDGDGKLNFVEFSVFTNPEEHVAMHPLLVNQTMREKDSNNDSVLDFSEYLGDRGVQQDKEWVMSEREKFEHEMDLNKDGVLDLDEVHRWVIPDNDEIAEEEVEHLFALADDDHDDLLSYEEVLRHHDVFVGSQATDYGHDFVRFKDEL</sequence>
<dbReference type="InterPro" id="IPR044938">
    <property type="entry name" value="EDC4_C_sf"/>
</dbReference>
<keyword evidence="7" id="KW-0325">Glycoprotein</keyword>
<keyword evidence="3" id="KW-0732">Signal</keyword>
<keyword evidence="8" id="KW-0143">Chaperone</keyword>
<dbReference type="SUPFAM" id="SSF47473">
    <property type="entry name" value="EF-hand"/>
    <property type="match status" value="2"/>
</dbReference>
<evidence type="ECO:0000259" key="12">
    <source>
        <dbReference type="PROSITE" id="PS50222"/>
    </source>
</evidence>
<keyword evidence="6" id="KW-0106">Calcium</keyword>
<proteinExistence type="predicted"/>
<accession>A0A8S4S2Q4</accession>
<dbReference type="Proteomes" id="UP000838756">
    <property type="component" value="Unassembled WGS sequence"/>
</dbReference>
<comment type="subcellular location">
    <subcellularLocation>
        <location evidence="1">Endoplasmic reticulum lumen</location>
    </subcellularLocation>
</comment>
<dbReference type="InterPro" id="IPR049404">
    <property type="entry name" value="EDC4_C"/>
</dbReference>
<evidence type="ECO:0000256" key="11">
    <source>
        <dbReference type="ARBA" id="ARBA00072696"/>
    </source>
</evidence>
<dbReference type="InterPro" id="IPR011992">
    <property type="entry name" value="EF-hand-dom_pair"/>
</dbReference>
<dbReference type="PROSITE" id="PS50222">
    <property type="entry name" value="EF_HAND_2"/>
    <property type="match status" value="3"/>
</dbReference>
<dbReference type="AlphaFoldDB" id="A0A8S4S2Q4"/>
<keyword evidence="5" id="KW-0256">Endoplasmic reticulum</keyword>
<comment type="function">
    <text evidence="9">Probable molecular chaperone assisting protein biosynthesis and transport in the endoplasmic reticulum. Required for the proper biosynthesis and transport of pulmonary surfactant-associated protein A/SP-A, pulmonary surfactant-associated protein D/SP-D and the lipid transporter ABCA3. By regulating both the proper expression and the degradation through the endoplasmic reticulum-associated protein degradation pathway of these proteins plays a crucial role in pulmonary surfactant homeostasis. Has an anti-fibrotic activity by negatively regulating the secretion of type I and type III collagens. This calcium-binding protein also transiently associates with immature PCSK6 and regulates its secretion.</text>
</comment>
<dbReference type="Pfam" id="PF13833">
    <property type="entry name" value="EF-hand_8"/>
    <property type="match status" value="1"/>
</dbReference>
<dbReference type="PANTHER" id="PTHR10827:SF95">
    <property type="entry name" value="LD34388P"/>
    <property type="match status" value="1"/>
</dbReference>
<dbReference type="EMBL" id="CAKXAJ010025783">
    <property type="protein sequence ID" value="CAH2243935.1"/>
    <property type="molecule type" value="Genomic_DNA"/>
</dbReference>
<dbReference type="OrthoDB" id="293868at2759"/>
<reference evidence="13" key="1">
    <citation type="submission" date="2022-03" db="EMBL/GenBank/DDBJ databases">
        <authorList>
            <person name="Lindestad O."/>
        </authorList>
    </citation>
    <scope>NUCLEOTIDE SEQUENCE</scope>
</reference>
<dbReference type="PANTHER" id="PTHR10827">
    <property type="entry name" value="RETICULOCALBIN"/>
    <property type="match status" value="1"/>
</dbReference>
<keyword evidence="14" id="KW-1185">Reference proteome</keyword>
<evidence type="ECO:0000256" key="4">
    <source>
        <dbReference type="ARBA" id="ARBA00022737"/>
    </source>
</evidence>
<dbReference type="Pfam" id="PF21289">
    <property type="entry name" value="EDC4_C"/>
    <property type="match status" value="1"/>
</dbReference>
<feature type="domain" description="EF-hand" evidence="12">
    <location>
        <begin position="618"/>
        <end position="653"/>
    </location>
</feature>
<dbReference type="SMART" id="SM00054">
    <property type="entry name" value="EFh"/>
    <property type="match status" value="5"/>
</dbReference>
<evidence type="ECO:0000256" key="9">
    <source>
        <dbReference type="ARBA" id="ARBA00056975"/>
    </source>
</evidence>
<protein>
    <recommendedName>
        <fullName evidence="11">Reticulocalbin-3</fullName>
    </recommendedName>
</protein>
<evidence type="ECO:0000256" key="1">
    <source>
        <dbReference type="ARBA" id="ARBA00004319"/>
    </source>
</evidence>
<dbReference type="FunFam" id="1.10.238.10:FF:000104">
    <property type="entry name" value="calumenin isoform X1"/>
    <property type="match status" value="1"/>
</dbReference>
<dbReference type="PROSITE" id="PS00018">
    <property type="entry name" value="EF_HAND_1"/>
    <property type="match status" value="5"/>
</dbReference>
<keyword evidence="2" id="KW-0479">Metal-binding</keyword>
<dbReference type="Gene3D" id="1.10.238.10">
    <property type="entry name" value="EF-hand"/>
    <property type="match status" value="3"/>
</dbReference>
<evidence type="ECO:0000256" key="5">
    <source>
        <dbReference type="ARBA" id="ARBA00022824"/>
    </source>
</evidence>
<comment type="caution">
    <text evidence="13">The sequence shown here is derived from an EMBL/GenBank/DDBJ whole genome shotgun (WGS) entry which is preliminary data.</text>
</comment>
<feature type="domain" description="EF-hand" evidence="12">
    <location>
        <begin position="465"/>
        <end position="500"/>
    </location>
</feature>
<evidence type="ECO:0000256" key="10">
    <source>
        <dbReference type="ARBA" id="ARBA00063143"/>
    </source>
</evidence>
<dbReference type="GO" id="GO:0005509">
    <property type="term" value="F:calcium ion binding"/>
    <property type="evidence" value="ECO:0007669"/>
    <property type="project" value="InterPro"/>
</dbReference>
<name>A0A8S4S2Q4_9NEOP</name>
<organism evidence="13 14">
    <name type="scientific">Pararge aegeria aegeria</name>
    <dbReference type="NCBI Taxonomy" id="348720"/>
    <lineage>
        <taxon>Eukaryota</taxon>
        <taxon>Metazoa</taxon>
        <taxon>Ecdysozoa</taxon>
        <taxon>Arthropoda</taxon>
        <taxon>Hexapoda</taxon>
        <taxon>Insecta</taxon>
        <taxon>Pterygota</taxon>
        <taxon>Neoptera</taxon>
        <taxon>Endopterygota</taxon>
        <taxon>Lepidoptera</taxon>
        <taxon>Glossata</taxon>
        <taxon>Ditrysia</taxon>
        <taxon>Papilionoidea</taxon>
        <taxon>Nymphalidae</taxon>
        <taxon>Satyrinae</taxon>
        <taxon>Satyrini</taxon>
        <taxon>Parargina</taxon>
        <taxon>Pararge</taxon>
    </lineage>
</organism>
<evidence type="ECO:0000256" key="7">
    <source>
        <dbReference type="ARBA" id="ARBA00023180"/>
    </source>
</evidence>